<dbReference type="RefSeq" id="WP_126187738.1">
    <property type="nucleotide sequence ID" value="NZ_PELM01000388.1"/>
</dbReference>
<reference evidence="5 6" key="1">
    <citation type="journal article" date="2019" name="Extremophiles">
        <title>Biogeography of thermophiles and predominance of Thermus scotoductus in domestic water heaters.</title>
        <authorList>
            <person name="Wilpiszeski R.L."/>
            <person name="Zhang Z."/>
            <person name="House C.H."/>
        </authorList>
    </citation>
    <scope>NUCLEOTIDE SEQUENCE [LARGE SCALE GENOMIC DNA]</scope>
    <source>
        <strain evidence="4 5">17_S17</strain>
        <strain evidence="3 6">38_S38</strain>
    </source>
</reference>
<evidence type="ECO:0000313" key="4">
    <source>
        <dbReference type="EMBL" id="RTI05576.1"/>
    </source>
</evidence>
<feature type="compositionally biased region" description="Basic and acidic residues" evidence="1">
    <location>
        <begin position="119"/>
        <end position="129"/>
    </location>
</feature>
<dbReference type="Proteomes" id="UP000287173">
    <property type="component" value="Unassembled WGS sequence"/>
</dbReference>
<accession>A0A430R0M1</accession>
<dbReference type="Proteomes" id="UP000288082">
    <property type="component" value="Unassembled WGS sequence"/>
</dbReference>
<protein>
    <submittedName>
        <fullName evidence="3">Uncharacterized protein</fullName>
    </submittedName>
</protein>
<dbReference type="EMBL" id="PEMG01000430">
    <property type="protein sequence ID" value="RTI05576.1"/>
    <property type="molecule type" value="Genomic_DNA"/>
</dbReference>
<feature type="region of interest" description="Disordered" evidence="1">
    <location>
        <begin position="109"/>
        <end position="129"/>
    </location>
</feature>
<dbReference type="AlphaFoldDB" id="A0A430R0M1"/>
<name>A0A430R0M1_THESC</name>
<keyword evidence="2" id="KW-0472">Membrane</keyword>
<evidence type="ECO:0000256" key="1">
    <source>
        <dbReference type="SAM" id="MobiDB-lite"/>
    </source>
</evidence>
<evidence type="ECO:0000313" key="3">
    <source>
        <dbReference type="EMBL" id="RTH00929.1"/>
    </source>
</evidence>
<feature type="transmembrane region" description="Helical" evidence="2">
    <location>
        <begin position="33"/>
        <end position="50"/>
    </location>
</feature>
<organism evidence="3 6">
    <name type="scientific">Thermus scotoductus</name>
    <dbReference type="NCBI Taxonomy" id="37636"/>
    <lineage>
        <taxon>Bacteria</taxon>
        <taxon>Thermotogati</taxon>
        <taxon>Deinococcota</taxon>
        <taxon>Deinococci</taxon>
        <taxon>Thermales</taxon>
        <taxon>Thermaceae</taxon>
        <taxon>Thermus</taxon>
    </lineage>
</organism>
<sequence length="129" mass="13164">MKKLAWVVFGLAGVALAQSDIPTDISEWFRDTAALAAVVAGVVALIRKHIWKTLDGLYVAALSLVVGVALAYFGHRLGYVGGDWLAFGVMAGLGASGATAWLKGVVGGGGGSAPPAGDTRTDAGRARLR</sequence>
<feature type="transmembrane region" description="Helical" evidence="2">
    <location>
        <begin position="84"/>
        <end position="102"/>
    </location>
</feature>
<comment type="caution">
    <text evidence="3">The sequence shown here is derived from an EMBL/GenBank/DDBJ whole genome shotgun (WGS) entry which is preliminary data.</text>
</comment>
<keyword evidence="2" id="KW-0812">Transmembrane</keyword>
<evidence type="ECO:0000313" key="6">
    <source>
        <dbReference type="Proteomes" id="UP000288082"/>
    </source>
</evidence>
<gene>
    <name evidence="4" type="ORF">CSW30_11250</name>
    <name evidence="3" type="ORF">CSW50_10080</name>
</gene>
<proteinExistence type="predicted"/>
<evidence type="ECO:0000313" key="5">
    <source>
        <dbReference type="Proteomes" id="UP000287173"/>
    </source>
</evidence>
<keyword evidence="2" id="KW-1133">Transmembrane helix</keyword>
<evidence type="ECO:0000256" key="2">
    <source>
        <dbReference type="SAM" id="Phobius"/>
    </source>
</evidence>
<dbReference type="EMBL" id="PELM01000388">
    <property type="protein sequence ID" value="RTH00929.1"/>
    <property type="molecule type" value="Genomic_DNA"/>
</dbReference>
<feature type="transmembrane region" description="Helical" evidence="2">
    <location>
        <begin position="57"/>
        <end position="78"/>
    </location>
</feature>